<sequence>MKEKVRRLHSMFAKFRSSRQKRWESLGKAWKYVSGSPDAEDLKIINSTLNSLIDQNDKQIKINGALNIRLNNITGTINSLLSFESNFSDKTIEGFDVINLIFNIDELLDQLGIIEEAIALAKLNIPSSSIISADEITIAQEFLSSHGLETSRFHDIMDISGAYVLFGKDEIIYTLKVPRIKAVEYQLSIIEPVISNNHQIHLMAKYFLKGPSSFLTDSSCAKHRNLFICSNSQLKPLGKCIQQLLNGESAHCPMERVYGRNIIRKIDDANIMISAEKVTLTSNCSGHERELQGSYLIQFSGCTIRLNNEEYANSNADVPARLYLPTTGLMVTPSKIINKMPLEYLQEFNLEQRSHIEHLNLTTNNIHWKLHLVGWLSFGALSTVVLVLSAAVIIWTVLSFLPCQSKSTWKPGRTNSGTVNTDRHTDPGPTQRNDGHHLFRQPRFIPQEPRTSSD</sequence>
<keyword evidence="2" id="KW-0472">Membrane</keyword>
<evidence type="ECO:0000313" key="4">
    <source>
        <dbReference type="Proteomes" id="UP000069940"/>
    </source>
</evidence>
<feature type="region of interest" description="Disordered" evidence="1">
    <location>
        <begin position="410"/>
        <end position="454"/>
    </location>
</feature>
<keyword evidence="2" id="KW-0812">Transmembrane</keyword>
<dbReference type="RefSeq" id="XP_062717182.1">
    <property type="nucleotide sequence ID" value="XM_062861198.1"/>
</dbReference>
<accession>A0ABM1YU18</accession>
<reference evidence="3" key="2">
    <citation type="submission" date="2025-05" db="UniProtKB">
        <authorList>
            <consortium name="EnsemblMetazoa"/>
        </authorList>
    </citation>
    <scope>IDENTIFICATION</scope>
    <source>
        <strain evidence="3">Foshan</strain>
    </source>
</reference>
<keyword evidence="2" id="KW-1133">Transmembrane helix</keyword>
<protein>
    <recommendedName>
        <fullName evidence="5">Retrovirus-related env polyprotein from transposon gypsy</fullName>
    </recommendedName>
</protein>
<name>A0ABM1YU18_AEDAL</name>
<keyword evidence="4" id="KW-1185">Reference proteome</keyword>
<organism evidence="3 4">
    <name type="scientific">Aedes albopictus</name>
    <name type="common">Asian tiger mosquito</name>
    <name type="synonym">Stegomyia albopicta</name>
    <dbReference type="NCBI Taxonomy" id="7160"/>
    <lineage>
        <taxon>Eukaryota</taxon>
        <taxon>Metazoa</taxon>
        <taxon>Ecdysozoa</taxon>
        <taxon>Arthropoda</taxon>
        <taxon>Hexapoda</taxon>
        <taxon>Insecta</taxon>
        <taxon>Pterygota</taxon>
        <taxon>Neoptera</taxon>
        <taxon>Endopterygota</taxon>
        <taxon>Diptera</taxon>
        <taxon>Nematocera</taxon>
        <taxon>Culicoidea</taxon>
        <taxon>Culicidae</taxon>
        <taxon>Culicinae</taxon>
        <taxon>Aedini</taxon>
        <taxon>Aedes</taxon>
        <taxon>Stegomyia</taxon>
    </lineage>
</organism>
<dbReference type="GeneID" id="134292222"/>
<dbReference type="InterPro" id="IPR009882">
    <property type="entry name" value="Gypsy"/>
</dbReference>
<dbReference type="Proteomes" id="UP000069940">
    <property type="component" value="Unassembled WGS sequence"/>
</dbReference>
<proteinExistence type="predicted"/>
<dbReference type="Pfam" id="PF07253">
    <property type="entry name" value="Gypsy"/>
    <property type="match status" value="1"/>
</dbReference>
<reference evidence="4" key="1">
    <citation type="journal article" date="2015" name="Proc. Natl. Acad. Sci. U.S.A.">
        <title>Genome sequence of the Asian Tiger mosquito, Aedes albopictus, reveals insights into its biology, genetics, and evolution.</title>
        <authorList>
            <person name="Chen X.G."/>
            <person name="Jiang X."/>
            <person name="Gu J."/>
            <person name="Xu M."/>
            <person name="Wu Y."/>
            <person name="Deng Y."/>
            <person name="Zhang C."/>
            <person name="Bonizzoni M."/>
            <person name="Dermauw W."/>
            <person name="Vontas J."/>
            <person name="Armbruster P."/>
            <person name="Huang X."/>
            <person name="Yang Y."/>
            <person name="Zhang H."/>
            <person name="He W."/>
            <person name="Peng H."/>
            <person name="Liu Y."/>
            <person name="Wu K."/>
            <person name="Chen J."/>
            <person name="Lirakis M."/>
            <person name="Topalis P."/>
            <person name="Van Leeuwen T."/>
            <person name="Hall A.B."/>
            <person name="Jiang X."/>
            <person name="Thorpe C."/>
            <person name="Mueller R.L."/>
            <person name="Sun C."/>
            <person name="Waterhouse R.M."/>
            <person name="Yan G."/>
            <person name="Tu Z.J."/>
            <person name="Fang X."/>
            <person name="James A.A."/>
        </authorList>
    </citation>
    <scope>NUCLEOTIDE SEQUENCE [LARGE SCALE GENOMIC DNA]</scope>
    <source>
        <strain evidence="4">Foshan</strain>
    </source>
</reference>
<evidence type="ECO:0000256" key="1">
    <source>
        <dbReference type="SAM" id="MobiDB-lite"/>
    </source>
</evidence>
<dbReference type="EnsemblMetazoa" id="AALFPA23_012162.R17352">
    <property type="protein sequence ID" value="AALFPA23_012162.P17352"/>
    <property type="gene ID" value="AALFPA23_012162"/>
</dbReference>
<feature type="transmembrane region" description="Helical" evidence="2">
    <location>
        <begin position="372"/>
        <end position="398"/>
    </location>
</feature>
<evidence type="ECO:0008006" key="5">
    <source>
        <dbReference type="Google" id="ProtNLM"/>
    </source>
</evidence>
<feature type="compositionally biased region" description="Polar residues" evidence="1">
    <location>
        <begin position="410"/>
        <end position="420"/>
    </location>
</feature>
<evidence type="ECO:0000313" key="3">
    <source>
        <dbReference type="EnsemblMetazoa" id="AALFPA23_012162.P17352"/>
    </source>
</evidence>
<evidence type="ECO:0000256" key="2">
    <source>
        <dbReference type="SAM" id="Phobius"/>
    </source>
</evidence>